<dbReference type="Proteomes" id="UP000009282">
    <property type="component" value="Chromosome"/>
</dbReference>
<keyword evidence="3" id="KW-1185">Reference proteome</keyword>
<dbReference type="KEGG" id="gni:GNIT_1533"/>
<organism evidence="2 3">
    <name type="scientific">Glaciecola nitratireducens (strain JCM 12485 / KCTC 12276 / FR1064)</name>
    <dbReference type="NCBI Taxonomy" id="1085623"/>
    <lineage>
        <taxon>Bacteria</taxon>
        <taxon>Pseudomonadati</taxon>
        <taxon>Pseudomonadota</taxon>
        <taxon>Gammaproteobacteria</taxon>
        <taxon>Alteromonadales</taxon>
        <taxon>Alteromonadaceae</taxon>
        <taxon>Brumicola</taxon>
    </lineage>
</organism>
<dbReference type="AlphaFoldDB" id="G4QGL4"/>
<dbReference type="EMBL" id="CP003060">
    <property type="protein sequence ID" value="AEP29651.1"/>
    <property type="molecule type" value="Genomic_DNA"/>
</dbReference>
<feature type="transmembrane region" description="Helical" evidence="1">
    <location>
        <begin position="6"/>
        <end position="30"/>
    </location>
</feature>
<dbReference type="OrthoDB" id="5764104at2"/>
<evidence type="ECO:0000256" key="1">
    <source>
        <dbReference type="SAM" id="Phobius"/>
    </source>
</evidence>
<reference evidence="2 3" key="1">
    <citation type="journal article" date="2011" name="J. Bacteriol.">
        <title>Complete genome sequence of seawater bacterium Glaciecola nitratireducens FR1064T.</title>
        <authorList>
            <person name="Bian F."/>
            <person name="Qin Q.L."/>
            <person name="Xie B.B."/>
            <person name="Shu Y.L."/>
            <person name="Zhang X.Y."/>
            <person name="Yu Y."/>
            <person name="Chen B."/>
            <person name="Chen X.L."/>
            <person name="Zhou B.C."/>
            <person name="Zhang Y.Z."/>
        </authorList>
    </citation>
    <scope>NUCLEOTIDE SEQUENCE [LARGE SCALE GENOMIC DNA]</scope>
    <source>
        <strain evidence="3">JCM 12485 / KCTC 12276 / FR1064</strain>
    </source>
</reference>
<keyword evidence="1" id="KW-0812">Transmembrane</keyword>
<feature type="transmembrane region" description="Helical" evidence="1">
    <location>
        <begin position="245"/>
        <end position="263"/>
    </location>
</feature>
<feature type="transmembrane region" description="Helical" evidence="1">
    <location>
        <begin position="60"/>
        <end position="83"/>
    </location>
</feature>
<evidence type="ECO:0008006" key="4">
    <source>
        <dbReference type="Google" id="ProtNLM"/>
    </source>
</evidence>
<feature type="transmembrane region" description="Helical" evidence="1">
    <location>
        <begin position="89"/>
        <end position="109"/>
    </location>
</feature>
<sequence length="279" mass="31211">MLINSLLIFIEETLPIFVLYAYLCAWHSYFEYRKETKPVKTKSIGSFAGEVFKLKQDHHIYFICAIFLGLLLSAFITSVRPWLGMTLDGIGYEVVLILLALCFVASVLVGQITNNSSTRKVLFSLSLFLLVLPHASDFMVFFASVLQVQLYSSVYVGVSIGLGICLSISYLLFFVFRNMGKSLPLKLAMAIFLAGQLSNIVTILQQIDVLSSSLPLWNTNRFIADSNEYGQFFHVLVGYDATPTLIYLVILSASTLIIFTLLMRFKLIEGKSTAFGVVQ</sequence>
<feature type="transmembrane region" description="Helical" evidence="1">
    <location>
        <begin position="187"/>
        <end position="207"/>
    </location>
</feature>
<feature type="transmembrane region" description="Helical" evidence="1">
    <location>
        <begin position="121"/>
        <end position="142"/>
    </location>
</feature>
<accession>G4QGL4</accession>
<gene>
    <name evidence="2" type="ordered locus">GNIT_1533</name>
</gene>
<keyword evidence="1" id="KW-0472">Membrane</keyword>
<dbReference type="HOGENOM" id="CLU_077905_1_0_6"/>
<dbReference type="STRING" id="1085623.GNIT_1533"/>
<evidence type="ECO:0000313" key="3">
    <source>
        <dbReference type="Proteomes" id="UP000009282"/>
    </source>
</evidence>
<feature type="transmembrane region" description="Helical" evidence="1">
    <location>
        <begin position="154"/>
        <end position="175"/>
    </location>
</feature>
<proteinExistence type="predicted"/>
<name>G4QGL4_GLANF</name>
<keyword evidence="1" id="KW-1133">Transmembrane helix</keyword>
<evidence type="ECO:0000313" key="2">
    <source>
        <dbReference type="EMBL" id="AEP29651.1"/>
    </source>
</evidence>
<dbReference type="RefSeq" id="WP_014108525.1">
    <property type="nucleotide sequence ID" value="NC_016041.1"/>
</dbReference>
<protein>
    <recommendedName>
        <fullName evidence="4">High-affinity iron transporter</fullName>
    </recommendedName>
</protein>